<evidence type="ECO:0000313" key="2">
    <source>
        <dbReference type="Proteomes" id="UP000005222"/>
    </source>
</evidence>
<evidence type="ECO:0000313" key="1">
    <source>
        <dbReference type="EMBL" id="CCE78724.1"/>
    </source>
</evidence>
<proteinExistence type="predicted"/>
<dbReference type="GO" id="GO:0000939">
    <property type="term" value="C:inner kinetochore"/>
    <property type="evidence" value="ECO:0007669"/>
    <property type="project" value="TreeGrafter"/>
</dbReference>
<dbReference type="InParanoid" id="G8YPY9"/>
<dbReference type="OMA" id="INFLWKE"/>
<sequence length="777" mass="90253">MMSENELIHDTDRTHISSVVDRLSRQEGDKKLLIEFLANRVPKRGLNQDDFNQIIELIFDTGNPVYLTASEKKRVIKKCLIPDGTFKLSNDLIYRIISCVGVPQNYYKNGKMVKSKRLNTSVQVRLLEWLVCSLHFFGEDVFRVLNRMLTTLTHYLSFEYPRPYIARLITVSILGTENVIKTYFNETSTHNVESFKPWHVQFIVDLYCKFPMDDHLRCLLYLLKTLKPNLNLHKFTTKENINLHHLGQINPKALGYPDFEFLENARAIRDTQDSTNEKLKAEQERVIQDELKSYSFFSSNTKRRKHRDLNNNIDFNLVDISGNIASSAANPINFHSLTGVIENSENLKYVNVNSIFDESHIANKEAQKYKLFFFVLKNAMAKDSNSLALKKVDYYVRLSLSDTELTEDGLKSLVDNIALFLDYSSNTLVLSSVVDFILFRIDSPISGNINIQKRCNLDQRLKLLKYLPHEYHDELSTTFKNSFFSCLNELELDKIEVGKYILKFIQVINFYFINWYKKIPKTDGGYSNLFMCINKIFPVLYSFLDNSIASGFLDLKLSLMLLLRMFRQMDINVINAYISTKSILLPPSLFYNLLMSLNPLVCSEICGYLSFCKTCQIKDAEDDYRIMQNIYITDTINFLWREKAFVSDKNAPSAMFFDPYLSKQIGQFNVFHFFESLTINRIGNLFHNPAWSFIVTQHIRDLEDKDDNVNTRNAGPLTEESIEDLRLNNEVNWLPFSYDEIRLEVLRFLDSVGYEGLADLMFSSLKSLIGKRKSNAI</sequence>
<dbReference type="STRING" id="559304.G8YPY9"/>
<dbReference type="OrthoDB" id="6347512at2759"/>
<dbReference type="GO" id="GO:0034080">
    <property type="term" value="P:CENP-A containing chromatin assembly"/>
    <property type="evidence" value="ECO:0007669"/>
    <property type="project" value="TreeGrafter"/>
</dbReference>
<reference evidence="1 2" key="1">
    <citation type="journal article" date="2012" name="G3 (Bethesda)">
        <title>Pichia sorbitophila, an interspecies yeast hybrid reveals early steps of genome resolution following polyploidization.</title>
        <authorList>
            <person name="Leh Louis V."/>
            <person name="Despons L."/>
            <person name="Friedrich A."/>
            <person name="Martin T."/>
            <person name="Durrens P."/>
            <person name="Casaregola S."/>
            <person name="Neuveglise C."/>
            <person name="Fairhead C."/>
            <person name="Marck C."/>
            <person name="Cruz J.A."/>
            <person name="Straub M.L."/>
            <person name="Kugler V."/>
            <person name="Sacerdot C."/>
            <person name="Uzunov Z."/>
            <person name="Thierry A."/>
            <person name="Weiss S."/>
            <person name="Bleykasten C."/>
            <person name="De Montigny J."/>
            <person name="Jacques N."/>
            <person name="Jung P."/>
            <person name="Lemaire M."/>
            <person name="Mallet S."/>
            <person name="Morel G."/>
            <person name="Richard G.F."/>
            <person name="Sarkar A."/>
            <person name="Savel G."/>
            <person name="Schacherer J."/>
            <person name="Seret M.L."/>
            <person name="Talla E."/>
            <person name="Samson G."/>
            <person name="Jubin C."/>
            <person name="Poulain J."/>
            <person name="Vacherie B."/>
            <person name="Barbe V."/>
            <person name="Pelletier E."/>
            <person name="Sherman D.J."/>
            <person name="Westhof E."/>
            <person name="Weissenbach J."/>
            <person name="Baret P.V."/>
            <person name="Wincker P."/>
            <person name="Gaillardin C."/>
            <person name="Dujon B."/>
            <person name="Souciet J.L."/>
        </authorList>
    </citation>
    <scope>NUCLEOTIDE SEQUENCE [LARGE SCALE GENOMIC DNA]</scope>
    <source>
        <strain evidence="2">ATCC MYA-4447 / BCRC 22081 / CBS 7064 / NBRC 10061 / NRRL Y-12695</strain>
    </source>
</reference>
<gene>
    <name evidence="1" type="primary">Piso0_000753</name>
    <name evidence="1" type="ORF">GNLVRS01_PISO0D03369g</name>
</gene>
<protein>
    <submittedName>
        <fullName evidence="1">Piso0_000753 protein</fullName>
    </submittedName>
</protein>
<dbReference type="PANTHER" id="PTHR48208">
    <property type="entry name" value="CENTROMERE PROTEIN I"/>
    <property type="match status" value="1"/>
</dbReference>
<dbReference type="CDD" id="cd22647">
    <property type="entry name" value="CTF3_NTD_HEAT"/>
    <property type="match status" value="1"/>
</dbReference>
<dbReference type="FunCoup" id="G8YPY9">
    <property type="interactions" value="118"/>
</dbReference>
<dbReference type="PANTHER" id="PTHR48208:SF2">
    <property type="entry name" value="CENTROMERE PROTEIN I"/>
    <property type="match status" value="1"/>
</dbReference>
<dbReference type="EMBL" id="FO082056">
    <property type="protein sequence ID" value="CCE78724.1"/>
    <property type="molecule type" value="Genomic_DNA"/>
</dbReference>
<organism evidence="1 2">
    <name type="scientific">Pichia sorbitophila (strain ATCC MYA-4447 / BCRC 22081 / CBS 7064 / NBRC 10061 / NRRL Y-12695)</name>
    <name type="common">Hybrid yeast</name>
    <dbReference type="NCBI Taxonomy" id="559304"/>
    <lineage>
        <taxon>Eukaryota</taxon>
        <taxon>Fungi</taxon>
        <taxon>Dikarya</taxon>
        <taxon>Ascomycota</taxon>
        <taxon>Saccharomycotina</taxon>
        <taxon>Pichiomycetes</taxon>
        <taxon>Debaryomycetaceae</taxon>
        <taxon>Millerozyma</taxon>
    </lineage>
</organism>
<dbReference type="eggNOG" id="ENOG502QU9H">
    <property type="taxonomic scope" value="Eukaryota"/>
</dbReference>
<name>G8YPY9_PICSO</name>
<accession>G8YPY9</accession>
<dbReference type="HOGENOM" id="CLU_355687_0_0_1"/>
<keyword evidence="2" id="KW-1185">Reference proteome</keyword>
<dbReference type="Proteomes" id="UP000005222">
    <property type="component" value="Chromosome D"/>
</dbReference>
<dbReference type="AlphaFoldDB" id="G8YPY9"/>
<dbReference type="GO" id="GO:0000070">
    <property type="term" value="P:mitotic sister chromatid segregation"/>
    <property type="evidence" value="ECO:0007669"/>
    <property type="project" value="TreeGrafter"/>
</dbReference>